<organism evidence="1">
    <name type="scientific">mine drainage metagenome</name>
    <dbReference type="NCBI Taxonomy" id="410659"/>
    <lineage>
        <taxon>unclassified sequences</taxon>
        <taxon>metagenomes</taxon>
        <taxon>ecological metagenomes</taxon>
    </lineage>
</organism>
<name>E6QJE8_9ZZZZ</name>
<dbReference type="AlphaFoldDB" id="E6QJE8"/>
<protein>
    <submittedName>
        <fullName evidence="1">Uncharacterized protein</fullName>
    </submittedName>
</protein>
<accession>E6QJE8</accession>
<gene>
    <name evidence="1" type="ORF">CARN6_0696</name>
</gene>
<evidence type="ECO:0000313" key="1">
    <source>
        <dbReference type="EMBL" id="CBI07364.1"/>
    </source>
</evidence>
<reference evidence="1" key="1">
    <citation type="submission" date="2009-10" db="EMBL/GenBank/DDBJ databases">
        <title>Diversity of trophic interactions inside an arsenic-rich microbial ecosystem.</title>
        <authorList>
            <person name="Bertin P.N."/>
            <person name="Heinrich-Salmeron A."/>
            <person name="Pelletier E."/>
            <person name="Goulhen-Chollet F."/>
            <person name="Arsene-Ploetze F."/>
            <person name="Gallien S."/>
            <person name="Calteau A."/>
            <person name="Vallenet D."/>
            <person name="Casiot C."/>
            <person name="Chane-Woon-Ming B."/>
            <person name="Giloteaux L."/>
            <person name="Barakat M."/>
            <person name="Bonnefoy V."/>
            <person name="Bruneel O."/>
            <person name="Chandler M."/>
            <person name="Cleiss J."/>
            <person name="Duran R."/>
            <person name="Elbaz-Poulichet F."/>
            <person name="Fonknechten N."/>
            <person name="Lauga B."/>
            <person name="Mornico D."/>
            <person name="Ortet P."/>
            <person name="Schaeffer C."/>
            <person name="Siguier P."/>
            <person name="Alexander Thil Smith A."/>
            <person name="Van Dorsselaer A."/>
            <person name="Weissenbach J."/>
            <person name="Medigue C."/>
            <person name="Le Paslier D."/>
        </authorList>
    </citation>
    <scope>NUCLEOTIDE SEQUENCE</scope>
</reference>
<dbReference type="EMBL" id="CABQ01000087">
    <property type="protein sequence ID" value="CBI07364.1"/>
    <property type="molecule type" value="Genomic_DNA"/>
</dbReference>
<proteinExistence type="predicted"/>
<comment type="caution">
    <text evidence="1">The sequence shown here is derived from an EMBL/GenBank/DDBJ whole genome shotgun (WGS) entry which is preliminary data.</text>
</comment>
<sequence length="47" mass="5279">MTSGILIAIGILGVLYGSEYHEMQSIHRITYIACLTMGFSLQKYKIN</sequence>